<evidence type="ECO:0000256" key="4">
    <source>
        <dbReference type="ARBA" id="ARBA00022487"/>
    </source>
</evidence>
<feature type="disulfide bond" evidence="11">
    <location>
        <begin position="188"/>
        <end position="195"/>
    </location>
</feature>
<evidence type="ECO:0000256" key="6">
    <source>
        <dbReference type="ARBA" id="ARBA00022729"/>
    </source>
</evidence>
<organism evidence="13 14">
    <name type="scientific">Cyphellophora attinorum</name>
    <dbReference type="NCBI Taxonomy" id="1664694"/>
    <lineage>
        <taxon>Eukaryota</taxon>
        <taxon>Fungi</taxon>
        <taxon>Dikarya</taxon>
        <taxon>Ascomycota</taxon>
        <taxon>Pezizomycotina</taxon>
        <taxon>Eurotiomycetes</taxon>
        <taxon>Chaetothyriomycetidae</taxon>
        <taxon>Chaetothyriales</taxon>
        <taxon>Cyphellophoraceae</taxon>
        <taxon>Cyphellophora</taxon>
    </lineage>
</organism>
<dbReference type="InterPro" id="IPR043580">
    <property type="entry name" value="CUTINASE_1"/>
</dbReference>
<gene>
    <name evidence="13" type="ORF">AB675_785</name>
</gene>
<dbReference type="PROSITE" id="PS00155">
    <property type="entry name" value="CUTINASE_1"/>
    <property type="match status" value="1"/>
</dbReference>
<keyword evidence="6 12" id="KW-0732">Signal</keyword>
<feature type="signal peptide" evidence="12">
    <location>
        <begin position="1"/>
        <end position="18"/>
    </location>
</feature>
<evidence type="ECO:0000256" key="1">
    <source>
        <dbReference type="ARBA" id="ARBA00004613"/>
    </source>
</evidence>
<dbReference type="GO" id="GO:0016052">
    <property type="term" value="P:carbohydrate catabolic process"/>
    <property type="evidence" value="ECO:0007669"/>
    <property type="project" value="TreeGrafter"/>
</dbReference>
<comment type="caution">
    <text evidence="13">The sequence shown here is derived from an EMBL/GenBank/DDBJ whole genome shotgun (WGS) entry which is preliminary data.</text>
</comment>
<keyword evidence="14" id="KW-1185">Reference proteome</keyword>
<evidence type="ECO:0000256" key="11">
    <source>
        <dbReference type="PIRSR" id="PIRSR611150-2"/>
    </source>
</evidence>
<dbReference type="STRING" id="1664694.A0A0N1I1G7"/>
<comment type="function">
    <text evidence="12">Catalyzes the hydrolysis of complex carboxylic polyesters found in the cell wall of plants. Degrades cutin, a macromolecule that forms the structure of the plant cuticle.</text>
</comment>
<proteinExistence type="inferred from homology"/>
<evidence type="ECO:0000256" key="9">
    <source>
        <dbReference type="ARBA" id="ARBA00034045"/>
    </source>
</evidence>
<name>A0A0N1I1G7_9EURO</name>
<dbReference type="Pfam" id="PF01083">
    <property type="entry name" value="Cutinase"/>
    <property type="match status" value="1"/>
</dbReference>
<dbReference type="EC" id="3.1.1.74" evidence="3 12"/>
<dbReference type="SMART" id="SM01110">
    <property type="entry name" value="Cutinase"/>
    <property type="match status" value="1"/>
</dbReference>
<dbReference type="InterPro" id="IPR011150">
    <property type="entry name" value="Cutinase_monf"/>
</dbReference>
<dbReference type="InterPro" id="IPR029058">
    <property type="entry name" value="AB_hydrolase_fold"/>
</dbReference>
<feature type="chain" id="PRO_5005732944" description="Cutinase" evidence="12">
    <location>
        <begin position="19"/>
        <end position="225"/>
    </location>
</feature>
<evidence type="ECO:0000256" key="7">
    <source>
        <dbReference type="ARBA" id="ARBA00022801"/>
    </source>
</evidence>
<dbReference type="RefSeq" id="XP_018005666.1">
    <property type="nucleotide sequence ID" value="XM_018148260.1"/>
</dbReference>
<protein>
    <recommendedName>
        <fullName evidence="3 12">Cutinase</fullName>
        <ecNumber evidence="3 12">3.1.1.74</ecNumber>
    </recommendedName>
</protein>
<feature type="active site" description="Proton donor/acceptor" evidence="10">
    <location>
        <position position="205"/>
    </location>
</feature>
<evidence type="ECO:0000256" key="3">
    <source>
        <dbReference type="ARBA" id="ARBA00013095"/>
    </source>
</evidence>
<dbReference type="PANTHER" id="PTHR48250:SF1">
    <property type="entry name" value="CUTINASE"/>
    <property type="match status" value="1"/>
</dbReference>
<dbReference type="GeneID" id="28740129"/>
<comment type="subcellular location">
    <subcellularLocation>
        <location evidence="1 12">Secreted</location>
    </subcellularLocation>
</comment>
<comment type="similarity">
    <text evidence="2 12">Belongs to the cutinase family.</text>
</comment>
<dbReference type="Proteomes" id="UP000038010">
    <property type="component" value="Unassembled WGS sequence"/>
</dbReference>
<evidence type="ECO:0000313" key="13">
    <source>
        <dbReference type="EMBL" id="KPI45703.1"/>
    </source>
</evidence>
<feature type="active site" evidence="10">
    <location>
        <position position="192"/>
    </location>
</feature>
<accession>A0A0N1I1G7</accession>
<feature type="disulfide bond" evidence="11">
    <location>
        <begin position="54"/>
        <end position="129"/>
    </location>
</feature>
<evidence type="ECO:0000256" key="5">
    <source>
        <dbReference type="ARBA" id="ARBA00022525"/>
    </source>
</evidence>
<dbReference type="PANTHER" id="PTHR48250">
    <property type="entry name" value="CUTINASE 2-RELATED"/>
    <property type="match status" value="1"/>
</dbReference>
<evidence type="ECO:0000256" key="8">
    <source>
        <dbReference type="ARBA" id="ARBA00023157"/>
    </source>
</evidence>
<keyword evidence="4 12" id="KW-0719">Serine esterase</keyword>
<dbReference type="GO" id="GO:0050525">
    <property type="term" value="F:cutinase activity"/>
    <property type="evidence" value="ECO:0007669"/>
    <property type="project" value="UniProtKB-UniRule"/>
</dbReference>
<dbReference type="InterPro" id="IPR000675">
    <property type="entry name" value="Cutinase/axe"/>
</dbReference>
<dbReference type="GO" id="GO:0005576">
    <property type="term" value="C:extracellular region"/>
    <property type="evidence" value="ECO:0007669"/>
    <property type="project" value="UniProtKB-SubCell"/>
</dbReference>
<comment type="catalytic activity">
    <reaction evidence="9 12">
        <text>cutin + H2O = cutin monomers.</text>
        <dbReference type="EC" id="3.1.1.74"/>
    </reaction>
</comment>
<evidence type="ECO:0000256" key="2">
    <source>
        <dbReference type="ARBA" id="ARBA00007534"/>
    </source>
</evidence>
<dbReference type="Gene3D" id="3.40.50.1820">
    <property type="entry name" value="alpha/beta hydrolase"/>
    <property type="match status" value="1"/>
</dbReference>
<feature type="active site" description="Nucleophile" evidence="10">
    <location>
        <position position="140"/>
    </location>
</feature>
<evidence type="ECO:0000313" key="14">
    <source>
        <dbReference type="Proteomes" id="UP000038010"/>
    </source>
</evidence>
<keyword evidence="7 12" id="KW-0378">Hydrolase</keyword>
<dbReference type="OrthoDB" id="3225429at2759"/>
<sequence length="225" mass="22806">MPNPNFAIFLTLLGLAWSLPTPAPAAEPSHAEGAVNLEARGLYDIVQNGLSGPCTPVTIVFARGTAEPGNVGLLAGPPFFGALGNLIGSGNIAIQGVDYPASIPGYLVGGSPDGSTKFAQLVSQAATQCPQTQIVVGGYSQGAQVVHNGLKQTPANVAARINAAVLFGDPYDGQALQGVSADDTVTYCFDDDLICKGDPIVLPAHLSYSLDAGSAAAFVAGKVQV</sequence>
<evidence type="ECO:0000256" key="12">
    <source>
        <dbReference type="RuleBase" id="RU361263"/>
    </source>
</evidence>
<dbReference type="EMBL" id="LFJN01000001">
    <property type="protein sequence ID" value="KPI45703.1"/>
    <property type="molecule type" value="Genomic_DNA"/>
</dbReference>
<evidence type="ECO:0000256" key="10">
    <source>
        <dbReference type="PIRSR" id="PIRSR611150-1"/>
    </source>
</evidence>
<dbReference type="VEuPathDB" id="FungiDB:AB675_785"/>
<keyword evidence="8 11" id="KW-1015">Disulfide bond</keyword>
<keyword evidence="5 12" id="KW-0964">Secreted</keyword>
<dbReference type="SUPFAM" id="SSF53474">
    <property type="entry name" value="alpha/beta-Hydrolases"/>
    <property type="match status" value="1"/>
</dbReference>
<reference evidence="13 14" key="1">
    <citation type="submission" date="2015-06" db="EMBL/GenBank/DDBJ databases">
        <title>Draft genome of the ant-associated black yeast Phialophora attae CBS 131958.</title>
        <authorList>
            <person name="Moreno L.F."/>
            <person name="Stielow B.J."/>
            <person name="de Hoog S."/>
            <person name="Vicente V.A."/>
            <person name="Weiss V.A."/>
            <person name="de Vries M."/>
            <person name="Cruz L.M."/>
            <person name="Souza E.M."/>
        </authorList>
    </citation>
    <scope>NUCLEOTIDE SEQUENCE [LARGE SCALE GENOMIC DNA]</scope>
    <source>
        <strain evidence="13 14">CBS 131958</strain>
    </source>
</reference>
<dbReference type="AlphaFoldDB" id="A0A0N1I1G7"/>